<feature type="transmembrane region" description="Helical" evidence="10">
    <location>
        <begin position="6"/>
        <end position="29"/>
    </location>
</feature>
<feature type="transmembrane region" description="Helical" evidence="10">
    <location>
        <begin position="241"/>
        <end position="262"/>
    </location>
</feature>
<evidence type="ECO:0000256" key="9">
    <source>
        <dbReference type="ARBA" id="ARBA00037998"/>
    </source>
</evidence>
<feature type="transmembrane region" description="Helical" evidence="10">
    <location>
        <begin position="136"/>
        <end position="161"/>
    </location>
</feature>
<feature type="transmembrane region" description="Helical" evidence="10">
    <location>
        <begin position="36"/>
        <end position="57"/>
    </location>
</feature>
<evidence type="ECO:0000256" key="3">
    <source>
        <dbReference type="ARBA" id="ARBA00022475"/>
    </source>
</evidence>
<dbReference type="InterPro" id="IPR001851">
    <property type="entry name" value="ABC_transp_permease"/>
</dbReference>
<keyword evidence="2" id="KW-0813">Transport</keyword>
<dbReference type="Pfam" id="PF02653">
    <property type="entry name" value="BPD_transp_2"/>
    <property type="match status" value="1"/>
</dbReference>
<keyword evidence="7 10" id="KW-1133">Transmembrane helix</keyword>
<feature type="transmembrane region" description="Helical" evidence="10">
    <location>
        <begin position="216"/>
        <end position="234"/>
    </location>
</feature>
<feature type="transmembrane region" description="Helical" evidence="10">
    <location>
        <begin position="63"/>
        <end position="85"/>
    </location>
</feature>
<evidence type="ECO:0000256" key="1">
    <source>
        <dbReference type="ARBA" id="ARBA00004651"/>
    </source>
</evidence>
<evidence type="ECO:0000256" key="8">
    <source>
        <dbReference type="ARBA" id="ARBA00023136"/>
    </source>
</evidence>
<comment type="caution">
    <text evidence="11">The sequence shown here is derived from an EMBL/GenBank/DDBJ whole genome shotgun (WGS) entry which is preliminary data.</text>
</comment>
<evidence type="ECO:0000256" key="2">
    <source>
        <dbReference type="ARBA" id="ARBA00022448"/>
    </source>
</evidence>
<protein>
    <submittedName>
        <fullName evidence="11">Branched-chain amino acid ABC transporter permease</fullName>
    </submittedName>
</protein>
<dbReference type="InterPro" id="IPR052157">
    <property type="entry name" value="BCAA_transport_permease"/>
</dbReference>
<evidence type="ECO:0000256" key="10">
    <source>
        <dbReference type="SAM" id="Phobius"/>
    </source>
</evidence>
<proteinExistence type="inferred from homology"/>
<organism evidence="11 12">
    <name type="scientific">Thioclava kandeliae</name>
    <dbReference type="NCBI Taxonomy" id="3070818"/>
    <lineage>
        <taxon>Bacteria</taxon>
        <taxon>Pseudomonadati</taxon>
        <taxon>Pseudomonadota</taxon>
        <taxon>Alphaproteobacteria</taxon>
        <taxon>Rhodobacterales</taxon>
        <taxon>Paracoccaceae</taxon>
        <taxon>Thioclava</taxon>
    </lineage>
</organism>
<evidence type="ECO:0000256" key="7">
    <source>
        <dbReference type="ARBA" id="ARBA00022989"/>
    </source>
</evidence>
<name>A0ABV1SDS4_9RHOB</name>
<gene>
    <name evidence="11" type="ORF">VSX56_04725</name>
</gene>
<reference evidence="11 12" key="2">
    <citation type="submission" date="2024-06" db="EMBL/GenBank/DDBJ databases">
        <title>Thioclava kandeliae sp. nov. from a rhizosphere soil sample of Kandelia candel in a mangrove.</title>
        <authorList>
            <person name="Mu T."/>
        </authorList>
    </citation>
    <scope>NUCLEOTIDE SEQUENCE [LARGE SCALE GENOMIC DNA]</scope>
    <source>
        <strain evidence="11 12">CPCC 100088</strain>
    </source>
</reference>
<keyword evidence="5 10" id="KW-0812">Transmembrane</keyword>
<accession>A0ABV1SDS4</accession>
<dbReference type="PANTHER" id="PTHR11795:SF371">
    <property type="entry name" value="HIGH-AFFINITY BRANCHED-CHAIN AMINO ACID TRANSPORT SYSTEM PERMEASE PROTEIN LIVH"/>
    <property type="match status" value="1"/>
</dbReference>
<keyword evidence="3" id="KW-1003">Cell membrane</keyword>
<feature type="transmembrane region" description="Helical" evidence="10">
    <location>
        <begin position="190"/>
        <end position="210"/>
    </location>
</feature>
<keyword evidence="4" id="KW-0997">Cell inner membrane</keyword>
<dbReference type="PANTHER" id="PTHR11795">
    <property type="entry name" value="BRANCHED-CHAIN AMINO ACID TRANSPORT SYSTEM PERMEASE PROTEIN LIVH"/>
    <property type="match status" value="1"/>
</dbReference>
<evidence type="ECO:0000256" key="6">
    <source>
        <dbReference type="ARBA" id="ARBA00022970"/>
    </source>
</evidence>
<sequence length="297" mass="30821">MYVSIFIQQVLNGLTLGAVYTLIALAFSLVMGVLGILNLAIAEIFMFGAYLGFALLLSGFPLWLALVAAMAGTAIIGAIVARIGYEPLRNAGHVTPMLSTLGFSMILQNLATNLWGSDPLQLSLDGLLATRFSIGLVSISLVQIIVIVVTVLFCVVIGLLIQRSAVGRALRAVAESREISRLLGIYPGRLILITFALSGALAGAAGVLVGVQYSAITPYIGADVGVKAIAVMVVGGATNIWGALLAGPIIGVLEVLTVAYLGAELRDFIVYGLMIVILLVRPQGLLGGSAKTSGGRV</sequence>
<keyword evidence="6" id="KW-0029">Amino-acid transport</keyword>
<comment type="similarity">
    <text evidence="9">Belongs to the binding-protein-dependent transport system permease family. LivHM subfamily.</text>
</comment>
<evidence type="ECO:0000256" key="5">
    <source>
        <dbReference type="ARBA" id="ARBA00022692"/>
    </source>
</evidence>
<keyword evidence="8 10" id="KW-0472">Membrane</keyword>
<dbReference type="RefSeq" id="WP_339114670.1">
    <property type="nucleotide sequence ID" value="NZ_JAYWLC010000003.1"/>
</dbReference>
<keyword evidence="12" id="KW-1185">Reference proteome</keyword>
<reference evidence="11 12" key="1">
    <citation type="submission" date="2024-01" db="EMBL/GenBank/DDBJ databases">
        <authorList>
            <person name="Deng Y."/>
            <person name="Su J."/>
        </authorList>
    </citation>
    <scope>NUCLEOTIDE SEQUENCE [LARGE SCALE GENOMIC DNA]</scope>
    <source>
        <strain evidence="11 12">CPCC 100088</strain>
    </source>
</reference>
<feature type="transmembrane region" description="Helical" evidence="10">
    <location>
        <begin position="268"/>
        <end position="286"/>
    </location>
</feature>
<comment type="subcellular location">
    <subcellularLocation>
        <location evidence="1">Cell membrane</location>
        <topology evidence="1">Multi-pass membrane protein</topology>
    </subcellularLocation>
</comment>
<dbReference type="CDD" id="cd06582">
    <property type="entry name" value="TM_PBP1_LivH_like"/>
    <property type="match status" value="1"/>
</dbReference>
<evidence type="ECO:0000256" key="4">
    <source>
        <dbReference type="ARBA" id="ARBA00022519"/>
    </source>
</evidence>
<evidence type="ECO:0000313" key="12">
    <source>
        <dbReference type="Proteomes" id="UP001438953"/>
    </source>
</evidence>
<dbReference type="Proteomes" id="UP001438953">
    <property type="component" value="Unassembled WGS sequence"/>
</dbReference>
<dbReference type="EMBL" id="JAYWLC010000003">
    <property type="protein sequence ID" value="MER5171073.1"/>
    <property type="molecule type" value="Genomic_DNA"/>
</dbReference>
<evidence type="ECO:0000313" key="11">
    <source>
        <dbReference type="EMBL" id="MER5171073.1"/>
    </source>
</evidence>
<feature type="transmembrane region" description="Helical" evidence="10">
    <location>
        <begin position="97"/>
        <end position="116"/>
    </location>
</feature>